<evidence type="ECO:0000313" key="4">
    <source>
        <dbReference type="Proteomes" id="UP000614200"/>
    </source>
</evidence>
<dbReference type="Proteomes" id="UP000614200">
    <property type="component" value="Unassembled WGS sequence"/>
</dbReference>
<accession>A0ABR9ZVT7</accession>
<keyword evidence="1" id="KW-0812">Transmembrane</keyword>
<feature type="transmembrane region" description="Helical" evidence="1">
    <location>
        <begin position="153"/>
        <end position="173"/>
    </location>
</feature>
<reference evidence="3 4" key="1">
    <citation type="submission" date="2020-11" db="EMBL/GenBank/DDBJ databases">
        <title>Fusibacter basophilias sp. nov.</title>
        <authorList>
            <person name="Qiu D."/>
        </authorList>
    </citation>
    <scope>NUCLEOTIDE SEQUENCE [LARGE SCALE GENOMIC DNA]</scope>
    <source>
        <strain evidence="3 4">Q10-2</strain>
    </source>
</reference>
<feature type="transmembrane region" description="Helical" evidence="1">
    <location>
        <begin position="12"/>
        <end position="28"/>
    </location>
</feature>
<proteinExistence type="predicted"/>
<feature type="domain" description="DUF1468" evidence="2">
    <location>
        <begin position="17"/>
        <end position="178"/>
    </location>
</feature>
<comment type="caution">
    <text evidence="3">The sequence shown here is derived from an EMBL/GenBank/DDBJ whole genome shotgun (WGS) entry which is preliminary data.</text>
</comment>
<keyword evidence="1" id="KW-1133">Transmembrane helix</keyword>
<dbReference type="RefSeq" id="WP_194702513.1">
    <property type="nucleotide sequence ID" value="NZ_JADKNH010000008.1"/>
</dbReference>
<organism evidence="3 4">
    <name type="scientific">Fusibacter ferrireducens</name>
    <dbReference type="NCBI Taxonomy" id="2785058"/>
    <lineage>
        <taxon>Bacteria</taxon>
        <taxon>Bacillati</taxon>
        <taxon>Bacillota</taxon>
        <taxon>Clostridia</taxon>
        <taxon>Eubacteriales</taxon>
        <taxon>Eubacteriales Family XII. Incertae Sedis</taxon>
        <taxon>Fusibacter</taxon>
    </lineage>
</organism>
<evidence type="ECO:0000259" key="2">
    <source>
        <dbReference type="Pfam" id="PF07331"/>
    </source>
</evidence>
<feature type="transmembrane region" description="Helical" evidence="1">
    <location>
        <begin position="92"/>
        <end position="112"/>
    </location>
</feature>
<sequence length="178" mass="20473">MKIRSKKKLYEAIFFSIIGILLLIYALYENQNSFITGWSQSPYLFPIIVSGIILLLSVSLYVQSIAITRADTDISVEDDIQVKTEITQKKNLKGVIISLGMMLCYTLALKYITLPKLVFKISFFVLRLGTFELATFTFLLAFLRYLEVRQKKILFLVPFCTVIFLSFSFRTLLNVLLP</sequence>
<feature type="transmembrane region" description="Helical" evidence="1">
    <location>
        <begin position="43"/>
        <end position="62"/>
    </location>
</feature>
<dbReference type="EMBL" id="JADKNH010000008">
    <property type="protein sequence ID" value="MBF4694278.1"/>
    <property type="molecule type" value="Genomic_DNA"/>
</dbReference>
<gene>
    <name evidence="3" type="ORF">ISU02_14240</name>
</gene>
<dbReference type="InterPro" id="IPR009936">
    <property type="entry name" value="DUF1468"/>
</dbReference>
<keyword evidence="1" id="KW-0472">Membrane</keyword>
<evidence type="ECO:0000313" key="3">
    <source>
        <dbReference type="EMBL" id="MBF4694278.1"/>
    </source>
</evidence>
<keyword evidence="4" id="KW-1185">Reference proteome</keyword>
<feature type="transmembrane region" description="Helical" evidence="1">
    <location>
        <begin position="124"/>
        <end position="146"/>
    </location>
</feature>
<name>A0ABR9ZVT7_9FIRM</name>
<dbReference type="Pfam" id="PF07331">
    <property type="entry name" value="TctB"/>
    <property type="match status" value="1"/>
</dbReference>
<evidence type="ECO:0000256" key="1">
    <source>
        <dbReference type="SAM" id="Phobius"/>
    </source>
</evidence>
<protein>
    <submittedName>
        <fullName evidence="3">Tripartite tricarboxylate transporter TctB family protein</fullName>
    </submittedName>
</protein>